<dbReference type="EMBL" id="CP001661">
    <property type="protein sequence ID" value="ACT17068.1"/>
    <property type="molecule type" value="Genomic_DNA"/>
</dbReference>
<dbReference type="AlphaFoldDB" id="C6E2C2"/>
<dbReference type="HOGENOM" id="CLU_117132_0_0_7"/>
<evidence type="ECO:0000313" key="1">
    <source>
        <dbReference type="EMBL" id="ACT17068.1"/>
    </source>
</evidence>
<proteinExistence type="predicted"/>
<sequence>MEVLRIHLDSREARNAFDILMPYLSGEVFHVTRECNYSKIISSGFILPNAGTQQTSFGFSTNSYFRNKGCISVFDYRCIDDPEPKSHMYKCLPTAPLTPASGIAIFILESEVDNLLLSWEGWKSEDLSQMVVPYVEAGYPGPLPLKMVKQVLIVTKDKTSDSYVDMLEQMIINERKSRAQTPGRDLRASAAASRLAEIIGQA</sequence>
<dbReference type="KEGG" id="gem:GM21_1005"/>
<protein>
    <submittedName>
        <fullName evidence="1">Uncharacterized protein</fullName>
    </submittedName>
</protein>
<accession>C6E2C2</accession>
<gene>
    <name evidence="1" type="ordered locus">GM21_1005</name>
</gene>
<organism evidence="1">
    <name type="scientific">Geobacter sp. (strain M21)</name>
    <dbReference type="NCBI Taxonomy" id="443144"/>
    <lineage>
        <taxon>Bacteria</taxon>
        <taxon>Pseudomonadati</taxon>
        <taxon>Thermodesulfobacteriota</taxon>
        <taxon>Desulfuromonadia</taxon>
        <taxon>Geobacterales</taxon>
        <taxon>Geobacteraceae</taxon>
        <taxon>Geobacter</taxon>
    </lineage>
</organism>
<reference evidence="1" key="1">
    <citation type="submission" date="2009-07" db="EMBL/GenBank/DDBJ databases">
        <title>Complete sequence of Geobacter sp. M21.</title>
        <authorList>
            <consortium name="US DOE Joint Genome Institute"/>
            <person name="Lucas S."/>
            <person name="Copeland A."/>
            <person name="Lapidus A."/>
            <person name="Glavina del Rio T."/>
            <person name="Dalin E."/>
            <person name="Tice H."/>
            <person name="Bruce D."/>
            <person name="Goodwin L."/>
            <person name="Pitluck S."/>
            <person name="Saunders E."/>
            <person name="Brettin T."/>
            <person name="Detter J.C."/>
            <person name="Han C."/>
            <person name="Larimer F."/>
            <person name="Land M."/>
            <person name="Hauser L."/>
            <person name="Kyrpides N."/>
            <person name="Ovchinnikova G."/>
            <person name="Lovley D."/>
        </authorList>
    </citation>
    <scope>NUCLEOTIDE SEQUENCE [LARGE SCALE GENOMIC DNA]</scope>
    <source>
        <strain evidence="1">M21</strain>
    </source>
</reference>
<dbReference type="OrthoDB" id="6456135at2"/>
<name>C6E2C2_GEOSM</name>